<evidence type="ECO:0000256" key="2">
    <source>
        <dbReference type="ARBA" id="ARBA00023002"/>
    </source>
</evidence>
<dbReference type="GO" id="GO:0016491">
    <property type="term" value="F:oxidoreductase activity"/>
    <property type="evidence" value="ECO:0007669"/>
    <property type="project" value="UniProtKB-KW"/>
</dbReference>
<dbReference type="EMBL" id="CP069798">
    <property type="protein sequence ID" value="QRQ82777.1"/>
    <property type="molecule type" value="Genomic_DNA"/>
</dbReference>
<accession>A0A892ZLW1</accession>
<reference evidence="6" key="1">
    <citation type="submission" date="2021-02" db="EMBL/GenBank/DDBJ databases">
        <title>Neisseriaceae sp. 26B isolated from the cloaca of a Common Toad-headed Turtle (Mesoclemmys nasuta).</title>
        <authorList>
            <person name="Spergser J."/>
            <person name="Busse H.-J."/>
        </authorList>
    </citation>
    <scope>NUCLEOTIDE SEQUENCE</scope>
    <source>
        <strain evidence="6">26B</strain>
    </source>
</reference>
<keyword evidence="2" id="KW-0560">Oxidoreductase</keyword>
<dbReference type="KEGG" id="ptes:JQU52_05175"/>
<sequence>MEQRVLGNTGIAVSKICLGSMTWGEQNSEAEAHQQLDYALAHGVNFIDTAEMYPVPPNAQTYATTERYIGSWLKARGKRDDVVLASKIAGPTGNNNLDSYIRGGNNFSRAQIFAACEASLQRLNTDYLDLYQLHWPERQANFFGRLGVHRLPESETFTPFAEVLGALGELVQQGKVRAVGLSNETPWGLMQYLNLHSQNPALPRVASVQNPYNLLNRSYEVGLAEMSLREQVGLLAYSPLAFGMLSGKYRSKPWPQNARLTLFNRFTRYTKPQAFVAVERYAAIAEAAGISLATLALAFVSQQRFVASNIIGATNRTQLAENIASAQITLNEDTLAAIDAVHADISNPCP</sequence>
<dbReference type="PANTHER" id="PTHR43364">
    <property type="entry name" value="NADH-SPECIFIC METHYLGLYOXAL REDUCTASE-RELATED"/>
    <property type="match status" value="1"/>
</dbReference>
<dbReference type="Proteomes" id="UP000653156">
    <property type="component" value="Chromosome"/>
</dbReference>
<feature type="domain" description="NADP-dependent oxidoreductase" evidence="5">
    <location>
        <begin position="15"/>
        <end position="341"/>
    </location>
</feature>
<keyword evidence="7" id="KW-1185">Reference proteome</keyword>
<dbReference type="AlphaFoldDB" id="A0A892ZLW1"/>
<evidence type="ECO:0000313" key="6">
    <source>
        <dbReference type="EMBL" id="QRQ82777.1"/>
    </source>
</evidence>
<evidence type="ECO:0000313" key="7">
    <source>
        <dbReference type="Proteomes" id="UP000653156"/>
    </source>
</evidence>
<comment type="similarity">
    <text evidence="3">Belongs to the aldo/keto reductase family. Aldo/keto reductase 2 subfamily.</text>
</comment>
<dbReference type="InterPro" id="IPR023210">
    <property type="entry name" value="NADP_OxRdtase_dom"/>
</dbReference>
<dbReference type="InterPro" id="IPR036812">
    <property type="entry name" value="NAD(P)_OxRdtase_dom_sf"/>
</dbReference>
<dbReference type="NCBIfam" id="NF007912">
    <property type="entry name" value="PRK10625.1"/>
    <property type="match status" value="1"/>
</dbReference>
<dbReference type="CDD" id="cd19094">
    <property type="entry name" value="AKR_Tas-like"/>
    <property type="match status" value="1"/>
</dbReference>
<dbReference type="PANTHER" id="PTHR43364:SF4">
    <property type="entry name" value="NAD(P)-LINKED OXIDOREDUCTASE SUPERFAMILY PROTEIN"/>
    <property type="match status" value="1"/>
</dbReference>
<dbReference type="Pfam" id="PF00248">
    <property type="entry name" value="Aldo_ket_red"/>
    <property type="match status" value="1"/>
</dbReference>
<evidence type="ECO:0000259" key="5">
    <source>
        <dbReference type="Pfam" id="PF00248"/>
    </source>
</evidence>
<dbReference type="RefSeq" id="WP_230340065.1">
    <property type="nucleotide sequence ID" value="NZ_CP069798.1"/>
</dbReference>
<evidence type="ECO:0000256" key="4">
    <source>
        <dbReference type="ARBA" id="ARBA00070119"/>
    </source>
</evidence>
<keyword evidence="1" id="KW-0521">NADP</keyword>
<protein>
    <recommendedName>
        <fullName evidence="4">Protein tas</fullName>
    </recommendedName>
</protein>
<dbReference type="FunFam" id="3.20.20.100:FF:000005">
    <property type="entry name" value="NADP(H)-dependent aldo-keto reductase"/>
    <property type="match status" value="1"/>
</dbReference>
<evidence type="ECO:0000256" key="1">
    <source>
        <dbReference type="ARBA" id="ARBA00022857"/>
    </source>
</evidence>
<gene>
    <name evidence="6" type="ORF">JQU52_05175</name>
</gene>
<dbReference type="SUPFAM" id="SSF51430">
    <property type="entry name" value="NAD(P)-linked oxidoreductase"/>
    <property type="match status" value="1"/>
</dbReference>
<dbReference type="InterPro" id="IPR050523">
    <property type="entry name" value="AKR_Detox_Biosynth"/>
</dbReference>
<evidence type="ECO:0000256" key="3">
    <source>
        <dbReference type="ARBA" id="ARBA00038157"/>
    </source>
</evidence>
<dbReference type="Gene3D" id="3.20.20.100">
    <property type="entry name" value="NADP-dependent oxidoreductase domain"/>
    <property type="match status" value="1"/>
</dbReference>
<name>A0A892ZLW1_9NEIS</name>
<proteinExistence type="inferred from homology"/>
<organism evidence="6 7">
    <name type="scientific">Paralysiella testudinis</name>
    <dbReference type="NCBI Taxonomy" id="2809020"/>
    <lineage>
        <taxon>Bacteria</taxon>
        <taxon>Pseudomonadati</taxon>
        <taxon>Pseudomonadota</taxon>
        <taxon>Betaproteobacteria</taxon>
        <taxon>Neisseriales</taxon>
        <taxon>Neisseriaceae</taxon>
        <taxon>Paralysiella</taxon>
    </lineage>
</organism>